<accession>A0A5C6U8E1</accession>
<dbReference type="EMBL" id="VOPY01000002">
    <property type="protein sequence ID" value="TXC69102.1"/>
    <property type="molecule type" value="Genomic_DNA"/>
</dbReference>
<evidence type="ECO:0000256" key="12">
    <source>
        <dbReference type="ARBA" id="ARBA00040743"/>
    </source>
</evidence>
<keyword evidence="5" id="KW-0812">Transmembrane</keyword>
<dbReference type="InterPro" id="IPR046357">
    <property type="entry name" value="PPIase_dom_sf"/>
</dbReference>
<evidence type="ECO:0000259" key="14">
    <source>
        <dbReference type="Pfam" id="PF13145"/>
    </source>
</evidence>
<evidence type="ECO:0000256" key="5">
    <source>
        <dbReference type="ARBA" id="ARBA00022692"/>
    </source>
</evidence>
<protein>
    <recommendedName>
        <fullName evidence="2">Parvulin-like PPIase</fullName>
    </recommendedName>
    <alternativeName>
        <fullName evidence="9">Peptidyl-prolyl cis-trans isomerase plp</fullName>
    </alternativeName>
    <alternativeName>
        <fullName evidence="12">Periplasmic chaperone PpiD</fullName>
    </alternativeName>
    <alternativeName>
        <fullName evidence="13">Periplasmic folding chaperone</fullName>
    </alternativeName>
    <alternativeName>
        <fullName evidence="10">Rotamase plp</fullName>
    </alternativeName>
</protein>
<dbReference type="Pfam" id="PF13145">
    <property type="entry name" value="Rotamase_2"/>
    <property type="match status" value="1"/>
</dbReference>
<dbReference type="InterPro" id="IPR027304">
    <property type="entry name" value="Trigger_fact/SurA_dom_sf"/>
</dbReference>
<evidence type="ECO:0000256" key="10">
    <source>
        <dbReference type="ARBA" id="ARBA00031484"/>
    </source>
</evidence>
<evidence type="ECO:0000256" key="4">
    <source>
        <dbReference type="ARBA" id="ARBA00022519"/>
    </source>
</evidence>
<organism evidence="15 16">
    <name type="scientific">Flavisphingopyxis soli</name>
    <dbReference type="NCBI Taxonomy" id="2601267"/>
    <lineage>
        <taxon>Bacteria</taxon>
        <taxon>Pseudomonadati</taxon>
        <taxon>Pseudomonadota</taxon>
        <taxon>Alphaproteobacteria</taxon>
        <taxon>Sphingomonadales</taxon>
        <taxon>Sphingopyxidaceae</taxon>
        <taxon>Flavisphingopyxis</taxon>
    </lineage>
</organism>
<name>A0A5C6U8E1_9SPHN</name>
<evidence type="ECO:0000256" key="9">
    <source>
        <dbReference type="ARBA" id="ARBA00030642"/>
    </source>
</evidence>
<comment type="subcellular location">
    <subcellularLocation>
        <location evidence="1">Cell inner membrane</location>
        <topology evidence="1">Single-pass type II membrane protein</topology>
        <orientation evidence="1">Periplasmic side</orientation>
    </subcellularLocation>
</comment>
<feature type="domain" description="PpiC" evidence="14">
    <location>
        <begin position="267"/>
        <end position="388"/>
    </location>
</feature>
<keyword evidence="3" id="KW-1003">Cell membrane</keyword>
<dbReference type="SUPFAM" id="SSF109998">
    <property type="entry name" value="Triger factor/SurA peptide-binding domain-like"/>
    <property type="match status" value="1"/>
</dbReference>
<comment type="caution">
    <text evidence="15">The sequence shown here is derived from an EMBL/GenBank/DDBJ whole genome shotgun (WGS) entry which is preliminary data.</text>
</comment>
<evidence type="ECO:0000256" key="1">
    <source>
        <dbReference type="ARBA" id="ARBA00004382"/>
    </source>
</evidence>
<dbReference type="GO" id="GO:0005886">
    <property type="term" value="C:plasma membrane"/>
    <property type="evidence" value="ECO:0007669"/>
    <property type="project" value="UniProtKB-SubCell"/>
</dbReference>
<evidence type="ECO:0000256" key="8">
    <source>
        <dbReference type="ARBA" id="ARBA00023186"/>
    </source>
</evidence>
<keyword evidence="4" id="KW-0997">Cell inner membrane</keyword>
<evidence type="ECO:0000256" key="13">
    <source>
        <dbReference type="ARBA" id="ARBA00042775"/>
    </source>
</evidence>
<dbReference type="InterPro" id="IPR000297">
    <property type="entry name" value="PPIase_PpiC"/>
</dbReference>
<dbReference type="Gene3D" id="1.10.4030.10">
    <property type="entry name" value="Porin chaperone SurA, peptide-binding domain"/>
    <property type="match status" value="2"/>
</dbReference>
<evidence type="ECO:0000313" key="16">
    <source>
        <dbReference type="Proteomes" id="UP000321129"/>
    </source>
</evidence>
<proteinExistence type="inferred from homology"/>
<reference evidence="15 16" key="1">
    <citation type="submission" date="2019-08" db="EMBL/GenBank/DDBJ databases">
        <title>Sphingorhabdus soil sp. nov., isolated from arctic soil.</title>
        <authorList>
            <person name="Liu Y."/>
        </authorList>
    </citation>
    <scope>NUCLEOTIDE SEQUENCE [LARGE SCALE GENOMIC DNA]</scope>
    <source>
        <strain evidence="15 16">D-2Q-5-6</strain>
    </source>
</reference>
<dbReference type="AlphaFoldDB" id="A0A5C6U8E1"/>
<evidence type="ECO:0000256" key="11">
    <source>
        <dbReference type="ARBA" id="ARBA00038408"/>
    </source>
</evidence>
<dbReference type="Pfam" id="PF13624">
    <property type="entry name" value="SurA_N_3"/>
    <property type="match status" value="1"/>
</dbReference>
<keyword evidence="16" id="KW-1185">Reference proteome</keyword>
<dbReference type="InterPro" id="IPR052029">
    <property type="entry name" value="PpiD_chaperone"/>
</dbReference>
<evidence type="ECO:0000256" key="7">
    <source>
        <dbReference type="ARBA" id="ARBA00023136"/>
    </source>
</evidence>
<dbReference type="PANTHER" id="PTHR47529:SF1">
    <property type="entry name" value="PERIPLASMIC CHAPERONE PPID"/>
    <property type="match status" value="1"/>
</dbReference>
<dbReference type="Proteomes" id="UP000321129">
    <property type="component" value="Unassembled WGS sequence"/>
</dbReference>
<sequence length="659" mass="69282">MKAHGAALTPTRILSPMIIFFRRIFSSKIGLFFSLVFIALIAIAFAGADVGRSSFGGVAGGNVAKIGDTSIGLGELREEVRRRFDAARQENPALDMKTFVESGGVDETLDSMVNSAALEGYAKKLGFGSTKALEDAEIRKIPAFAGIDGTFDQTRFEQAIKGVGLTEKTLRDDIRRQLLIRQMTGPVTGITKLAPGLTLPYASLLLEARDGRATFLPATAYAPTGEPDAKAVADFYAKNSARYTIPERRVVRYAEFGEATVGKAGAVTDADIAKFYADNKADYAASETRKISQVIASDRAIADKIAAAAKGGATLNAAAGANGLAASEASFAAASDLSTSIGAAAAKAVFAAPKGAVVGPLQGPLGWVVTRVEAIDGKPARDLASVRDDIRSQLVERKRQEALIDLYNSLQDQLGGGADIAELADAHGLKVETTKAITAGGTLPGSDAAVLPDNYAPVVSAAFEASEENFGEIVTIEENKRYALVDVTRIVAAAPPPLKDIREQVARDYRLAEGAKNAKVIARKIAARVEKGEKLEAAVAAEKVPSFTTQKIGGKRADMARAKGRIPPELSLLFSMAPKSVKTLEIGNNAGWMVVYLESIDEGDATKEPGLIEAVSTQLASAMGNEYVGGMLNAAKKAMGVELNADAIATLKRELTGSQ</sequence>
<evidence type="ECO:0000313" key="15">
    <source>
        <dbReference type="EMBL" id="TXC69102.1"/>
    </source>
</evidence>
<evidence type="ECO:0000256" key="3">
    <source>
        <dbReference type="ARBA" id="ARBA00022475"/>
    </source>
</evidence>
<keyword evidence="7" id="KW-0472">Membrane</keyword>
<keyword evidence="8" id="KW-0143">Chaperone</keyword>
<evidence type="ECO:0000256" key="6">
    <source>
        <dbReference type="ARBA" id="ARBA00022989"/>
    </source>
</evidence>
<keyword evidence="6" id="KW-1133">Transmembrane helix</keyword>
<dbReference type="Gene3D" id="3.10.50.40">
    <property type="match status" value="1"/>
</dbReference>
<evidence type="ECO:0000256" key="2">
    <source>
        <dbReference type="ARBA" id="ARBA00018370"/>
    </source>
</evidence>
<gene>
    <name evidence="15" type="ORF">FSZ31_09230</name>
</gene>
<dbReference type="PANTHER" id="PTHR47529">
    <property type="entry name" value="PEPTIDYL-PROLYL CIS-TRANS ISOMERASE D"/>
    <property type="match status" value="1"/>
</dbReference>
<dbReference type="GO" id="GO:0003755">
    <property type="term" value="F:peptidyl-prolyl cis-trans isomerase activity"/>
    <property type="evidence" value="ECO:0007669"/>
    <property type="project" value="InterPro"/>
</dbReference>
<comment type="similarity">
    <text evidence="11">Belongs to the PpiD chaperone family.</text>
</comment>